<accession>X1AB80</accession>
<organism evidence="1">
    <name type="scientific">marine sediment metagenome</name>
    <dbReference type="NCBI Taxonomy" id="412755"/>
    <lineage>
        <taxon>unclassified sequences</taxon>
        <taxon>metagenomes</taxon>
        <taxon>ecological metagenomes</taxon>
    </lineage>
</organism>
<dbReference type="AlphaFoldDB" id="X1AB80"/>
<protein>
    <submittedName>
        <fullName evidence="1">Uncharacterized protein</fullName>
    </submittedName>
</protein>
<gene>
    <name evidence="1" type="ORF">S01H4_35479</name>
</gene>
<proteinExistence type="predicted"/>
<reference evidence="1" key="1">
    <citation type="journal article" date="2014" name="Front. Microbiol.">
        <title>High frequency of phylogenetically diverse reductive dehalogenase-homologous genes in deep subseafloor sedimentary metagenomes.</title>
        <authorList>
            <person name="Kawai M."/>
            <person name="Futagami T."/>
            <person name="Toyoda A."/>
            <person name="Takaki Y."/>
            <person name="Nishi S."/>
            <person name="Hori S."/>
            <person name="Arai W."/>
            <person name="Tsubouchi T."/>
            <person name="Morono Y."/>
            <person name="Uchiyama I."/>
            <person name="Ito T."/>
            <person name="Fujiyama A."/>
            <person name="Inagaki F."/>
            <person name="Takami H."/>
        </authorList>
    </citation>
    <scope>NUCLEOTIDE SEQUENCE</scope>
    <source>
        <strain evidence="1">Expedition CK06-06</strain>
    </source>
</reference>
<comment type="caution">
    <text evidence="1">The sequence shown here is derived from an EMBL/GenBank/DDBJ whole genome shotgun (WGS) entry which is preliminary data.</text>
</comment>
<dbReference type="EMBL" id="BART01018871">
    <property type="protein sequence ID" value="GAG79059.1"/>
    <property type="molecule type" value="Genomic_DNA"/>
</dbReference>
<evidence type="ECO:0000313" key="1">
    <source>
        <dbReference type="EMBL" id="GAG79059.1"/>
    </source>
</evidence>
<sequence length="105" mass="10902">MTAITNPTEFSVEDLPISEVSGSTLPRQKIYIRATSEGVADTLDLNALGVPGASDIEGIEYVTLDNALITDTGSAGLSWSGTGITTSGGDGAYEMCVVVNLKRSF</sequence>
<name>X1AB80_9ZZZZ</name>